<dbReference type="PANTHER" id="PTHR33710">
    <property type="entry name" value="BNAC02G09200D PROTEIN"/>
    <property type="match status" value="1"/>
</dbReference>
<organism evidence="1 2">
    <name type="scientific">Dipteronia sinensis</name>
    <dbReference type="NCBI Taxonomy" id="43782"/>
    <lineage>
        <taxon>Eukaryota</taxon>
        <taxon>Viridiplantae</taxon>
        <taxon>Streptophyta</taxon>
        <taxon>Embryophyta</taxon>
        <taxon>Tracheophyta</taxon>
        <taxon>Spermatophyta</taxon>
        <taxon>Magnoliopsida</taxon>
        <taxon>eudicotyledons</taxon>
        <taxon>Gunneridae</taxon>
        <taxon>Pentapetalae</taxon>
        <taxon>rosids</taxon>
        <taxon>malvids</taxon>
        <taxon>Sapindales</taxon>
        <taxon>Sapindaceae</taxon>
        <taxon>Hippocastanoideae</taxon>
        <taxon>Acereae</taxon>
        <taxon>Dipteronia</taxon>
    </lineage>
</organism>
<accession>A0AAE0AJ86</accession>
<reference evidence="1" key="1">
    <citation type="journal article" date="2023" name="Plant J.">
        <title>Genome sequences and population genomics provide insights into the demographic history, inbreeding, and mutation load of two 'living fossil' tree species of Dipteronia.</title>
        <authorList>
            <person name="Feng Y."/>
            <person name="Comes H.P."/>
            <person name="Chen J."/>
            <person name="Zhu S."/>
            <person name="Lu R."/>
            <person name="Zhang X."/>
            <person name="Li P."/>
            <person name="Qiu J."/>
            <person name="Olsen K.M."/>
            <person name="Qiu Y."/>
        </authorList>
    </citation>
    <scope>NUCLEOTIDE SEQUENCE</scope>
    <source>
        <strain evidence="1">NBL</strain>
    </source>
</reference>
<dbReference type="PANTHER" id="PTHR33710:SF64">
    <property type="entry name" value="ENDONUCLEASE_EXONUCLEASE_PHOSPHATASE DOMAIN-CONTAINING PROTEIN"/>
    <property type="match status" value="1"/>
</dbReference>
<evidence type="ECO:0000313" key="1">
    <source>
        <dbReference type="EMBL" id="KAK3218868.1"/>
    </source>
</evidence>
<dbReference type="Proteomes" id="UP001281410">
    <property type="component" value="Unassembled WGS sequence"/>
</dbReference>
<evidence type="ECO:0008006" key="3">
    <source>
        <dbReference type="Google" id="ProtNLM"/>
    </source>
</evidence>
<proteinExistence type="predicted"/>
<keyword evidence="2" id="KW-1185">Reference proteome</keyword>
<name>A0AAE0AJ86_9ROSI</name>
<protein>
    <recommendedName>
        <fullName evidence="3">Endonuclease/exonuclease/phosphatase domain-containing protein</fullName>
    </recommendedName>
</protein>
<dbReference type="InterPro" id="IPR036691">
    <property type="entry name" value="Endo/exonu/phosph_ase_sf"/>
</dbReference>
<sequence>MLALTWNVRGLGKGEKRKAVRRGDFNSILDPLERKWGTCNMGYVRNFISFTLKAKVVDLPMIGFSFTCSNNREQESWVRLDRFFISLHILSWFPRILQKGLPRGISDHNAVVIGEPSIDWGSCPFRFFNSWLEDKAMLLDALKGWKGCCVKGSKGFALFSKVKAAKNKLKTWYQAKKCKDTFLKDTEDKLAEVEKRAVVEELTTVLRKLRLELVSEMWKVFRFEEQK</sequence>
<comment type="caution">
    <text evidence="1">The sequence shown here is derived from an EMBL/GenBank/DDBJ whole genome shotgun (WGS) entry which is preliminary data.</text>
</comment>
<evidence type="ECO:0000313" key="2">
    <source>
        <dbReference type="Proteomes" id="UP001281410"/>
    </source>
</evidence>
<dbReference type="Gene3D" id="3.60.10.10">
    <property type="entry name" value="Endonuclease/exonuclease/phosphatase"/>
    <property type="match status" value="1"/>
</dbReference>
<gene>
    <name evidence="1" type="ORF">Dsin_012838</name>
</gene>
<dbReference type="SUPFAM" id="SSF56219">
    <property type="entry name" value="DNase I-like"/>
    <property type="match status" value="1"/>
</dbReference>
<dbReference type="AlphaFoldDB" id="A0AAE0AJ86"/>
<dbReference type="EMBL" id="JANJYJ010000004">
    <property type="protein sequence ID" value="KAK3218868.1"/>
    <property type="molecule type" value="Genomic_DNA"/>
</dbReference>